<dbReference type="EMBL" id="CCKQ01012534">
    <property type="protein sequence ID" value="CDW84161.1"/>
    <property type="molecule type" value="Genomic_DNA"/>
</dbReference>
<dbReference type="AlphaFoldDB" id="A0A078AQD4"/>
<name>A0A078AQD4_STYLE</name>
<dbReference type="Proteomes" id="UP000039865">
    <property type="component" value="Unassembled WGS sequence"/>
</dbReference>
<evidence type="ECO:0000313" key="2">
    <source>
        <dbReference type="EMBL" id="CDW84161.1"/>
    </source>
</evidence>
<proteinExistence type="predicted"/>
<dbReference type="InParanoid" id="A0A078AQD4"/>
<keyword evidence="3" id="KW-1185">Reference proteome</keyword>
<protein>
    <submittedName>
        <fullName evidence="2">Uncharacterized protein</fullName>
    </submittedName>
</protein>
<feature type="coiled-coil region" evidence="1">
    <location>
        <begin position="355"/>
        <end position="382"/>
    </location>
</feature>
<feature type="coiled-coil region" evidence="1">
    <location>
        <begin position="221"/>
        <end position="251"/>
    </location>
</feature>
<keyword evidence="1" id="KW-0175">Coiled coil</keyword>
<evidence type="ECO:0000313" key="3">
    <source>
        <dbReference type="Proteomes" id="UP000039865"/>
    </source>
</evidence>
<organism evidence="2 3">
    <name type="scientific">Stylonychia lemnae</name>
    <name type="common">Ciliate</name>
    <dbReference type="NCBI Taxonomy" id="5949"/>
    <lineage>
        <taxon>Eukaryota</taxon>
        <taxon>Sar</taxon>
        <taxon>Alveolata</taxon>
        <taxon>Ciliophora</taxon>
        <taxon>Intramacronucleata</taxon>
        <taxon>Spirotrichea</taxon>
        <taxon>Stichotrichia</taxon>
        <taxon>Sporadotrichida</taxon>
        <taxon>Oxytrichidae</taxon>
        <taxon>Stylonychinae</taxon>
        <taxon>Stylonychia</taxon>
    </lineage>
</organism>
<evidence type="ECO:0000256" key="1">
    <source>
        <dbReference type="SAM" id="Coils"/>
    </source>
</evidence>
<gene>
    <name evidence="2" type="primary">Contig11984.g12817</name>
    <name evidence="2" type="ORF">STYLEM_13218</name>
</gene>
<reference evidence="2 3" key="1">
    <citation type="submission" date="2014-06" db="EMBL/GenBank/DDBJ databases">
        <authorList>
            <person name="Swart Estienne"/>
        </authorList>
    </citation>
    <scope>NUCLEOTIDE SEQUENCE [LARGE SCALE GENOMIC DNA]</scope>
    <source>
        <strain evidence="2 3">130c</strain>
    </source>
</reference>
<accession>A0A078AQD4</accession>
<sequence length="874" mass="104206">MVINFYISESGYKLDNIDQISRPIEAIPYLADLFQIEDHNIVQEAVQFVNAKDGQILDLNDLIDRPTSDTEQIEKIYIFCKQSKLNKNTIPFLLKNQVKQINLRTDKLNNFEIQQFAQRYKIQPDKLKSLIKDSSFTNISQYYNNALLVQQVALKFSRSNQIIEKYLRKMIEQEELISSEKVFQAKINHQIQLIDQFDQNLEILQNIQIGQNRKISDYFNSDKLKEKRHKIQKKNQKMQEMLNAYTTLLQNGRQQIEKLINPVIELRKENQFDQKVMIIQEQSQNMKACISRIEDFSNKITNQHIASLVKNYNGQPLMLADFIKQVHILQQQINSESSMGKDIIERLIQTISSQERQQQERYIELNKQIKELQQNLMKEIDYSRTKVIKKLKEFNSQNPFLLLPKKLPESYNLSLEELERRKTFNIFLAYICEKLRAFSQQERDRRQNFNQANGIYLPKSLLPQIADPMPDFTFVMPSNFNLEMHSDDLKKYKGSIERLIMNTFELGFGQEKEGRQNQQNNLVNYQEIQTLKEQYEKKILQQDQKILEDKARIQELEQSIKEQGKYIKSIEEYKKYYEDLEKVIIALNECVQKADQADNKEFNDYQEQINKLNQMQINNSLSQSTVFKNFQQKKLKERCKLMILYVEDCLNRYLEHKETLDELNYRQEAVNKLIQIIEDVKIVISDYIFESETYHDKNQIDDEIRLKIQESGMDVDQDFFKNQDERDLNYEEEYIKNGLLIIRKIINQNMIKYIKLKLEYDDFKKDQLENIDKEVNFLFQDQTKCLKYMDKPMIKDEVLFICTEDCKYRAFIDQKEGEIQYLLNLNDSNMLLSLDKIPKIVRGKIYSIEQLRDINEGFTYYSCQANLNFLGNDV</sequence>